<dbReference type="InterPro" id="IPR006132">
    <property type="entry name" value="Asp/Orn_carbamoyltranf_P-bd"/>
</dbReference>
<reference evidence="6 7" key="1">
    <citation type="journal article" date="2019" name="Nat. Microbiol.">
        <title>Expanding anaerobic alkane metabolism in the domain of Archaea.</title>
        <authorList>
            <person name="Wang Y."/>
            <person name="Wegener G."/>
            <person name="Hou J."/>
            <person name="Wang F."/>
            <person name="Xiao X."/>
        </authorList>
    </citation>
    <scope>NUCLEOTIDE SEQUENCE [LARGE SCALE GENOMIC DNA]</scope>
    <source>
        <strain evidence="6">WYZ-LMO10</strain>
    </source>
</reference>
<comment type="catalytic activity">
    <reaction evidence="2">
        <text>carbamoyl phosphate + L-ornithine = L-citrulline + phosphate + H(+)</text>
        <dbReference type="Rhea" id="RHEA:19513"/>
        <dbReference type="ChEBI" id="CHEBI:15378"/>
        <dbReference type="ChEBI" id="CHEBI:43474"/>
        <dbReference type="ChEBI" id="CHEBI:46911"/>
        <dbReference type="ChEBI" id="CHEBI:57743"/>
        <dbReference type="ChEBI" id="CHEBI:58228"/>
        <dbReference type="EC" id="2.1.3.3"/>
    </reaction>
</comment>
<evidence type="ECO:0000259" key="5">
    <source>
        <dbReference type="Pfam" id="PF02729"/>
    </source>
</evidence>
<dbReference type="SUPFAM" id="SSF53671">
    <property type="entry name" value="Aspartate/ornithine carbamoyltransferase"/>
    <property type="match status" value="1"/>
</dbReference>
<protein>
    <submittedName>
        <fullName evidence="6">Ornithine carbamoyltransferase</fullName>
    </submittedName>
</protein>
<comment type="similarity">
    <text evidence="3">Belongs to the aspartate/ornithine carbamoyltransferase superfamily.</text>
</comment>
<dbReference type="GO" id="GO:0016597">
    <property type="term" value="F:amino acid binding"/>
    <property type="evidence" value="ECO:0007669"/>
    <property type="project" value="InterPro"/>
</dbReference>
<comment type="caution">
    <text evidence="6">The sequence shown here is derived from an EMBL/GenBank/DDBJ whole genome shotgun (WGS) entry which is preliminary data.</text>
</comment>
<evidence type="ECO:0000259" key="4">
    <source>
        <dbReference type="Pfam" id="PF00185"/>
    </source>
</evidence>
<dbReference type="InterPro" id="IPR036901">
    <property type="entry name" value="Asp/Orn_carbamoylTrfase_sf"/>
</dbReference>
<dbReference type="Pfam" id="PF02729">
    <property type="entry name" value="OTCace_N"/>
    <property type="match status" value="1"/>
</dbReference>
<dbReference type="PANTHER" id="PTHR45753">
    <property type="entry name" value="ORNITHINE CARBAMOYLTRANSFERASE, MITOCHONDRIAL"/>
    <property type="match status" value="1"/>
</dbReference>
<dbReference type="GO" id="GO:0042450">
    <property type="term" value="P:L-arginine biosynthetic process via ornithine"/>
    <property type="evidence" value="ECO:0007669"/>
    <property type="project" value="TreeGrafter"/>
</dbReference>
<gene>
    <name evidence="6" type="ORF">DSO08_03790</name>
</gene>
<evidence type="ECO:0000313" key="7">
    <source>
        <dbReference type="Proteomes" id="UP000315399"/>
    </source>
</evidence>
<organism evidence="6 7">
    <name type="scientific">Thermoproteota archaeon</name>
    <dbReference type="NCBI Taxonomy" id="2056631"/>
    <lineage>
        <taxon>Archaea</taxon>
        <taxon>Thermoproteota</taxon>
    </lineage>
</organism>
<evidence type="ECO:0000256" key="1">
    <source>
        <dbReference type="ARBA" id="ARBA00022679"/>
    </source>
</evidence>
<feature type="domain" description="Aspartate/ornithine carbamoyltransferase carbamoyl-P binding" evidence="5">
    <location>
        <begin position="17"/>
        <end position="159"/>
    </location>
</feature>
<evidence type="ECO:0000256" key="3">
    <source>
        <dbReference type="RuleBase" id="RU003634"/>
    </source>
</evidence>
<evidence type="ECO:0000313" key="6">
    <source>
        <dbReference type="EMBL" id="TDA38673.1"/>
    </source>
</evidence>
<accession>A0A523BCJ8</accession>
<proteinExistence type="inferred from homology"/>
<dbReference type="AlphaFoldDB" id="A0A523BCJ8"/>
<dbReference type="InterPro" id="IPR006131">
    <property type="entry name" value="Asp_carbamoyltransf_Asp/Orn-bd"/>
</dbReference>
<dbReference type="GO" id="GO:0019240">
    <property type="term" value="P:citrulline biosynthetic process"/>
    <property type="evidence" value="ECO:0007669"/>
    <property type="project" value="TreeGrafter"/>
</dbReference>
<sequence length="345" mass="39615">MVKTELHGKHWIAPEIEWSDEELWTVLDVSFDLKREYAMGQRHDHLCKGKSLFTLFFNPSTRTRSSFITGITQLGGVAYDLDPGKLQITHGETIYETAAIMSRMCDGIAIRRYVKGQYYGEGNLTMREYAKASTVPVINMECDMWHPCQGVADIMTVIEKYNARSLRGKKFVMCYANSPGAWKPVAVPQTNIIFFTRLLQMDVTLAYPEKFNLDPAVEEYTRKLADQYGTKFEIVHSMEEAFEDALVVYPKGWCSWELLKAGGYDEKLHEEYKRTHNLAAWKTTPELMDRTRKNSIWMHCLPADVGLEVEPEVIFSNRWSVSVDEAENRLHGQKGIMALTMGGRR</sequence>
<dbReference type="PANTHER" id="PTHR45753:SF3">
    <property type="entry name" value="ORNITHINE TRANSCARBAMYLASE, MITOCHONDRIAL"/>
    <property type="match status" value="1"/>
</dbReference>
<feature type="domain" description="Aspartate/ornithine carbamoyltransferase Asp/Orn-binding" evidence="4">
    <location>
        <begin position="193"/>
        <end position="339"/>
    </location>
</feature>
<evidence type="ECO:0000256" key="2">
    <source>
        <dbReference type="ARBA" id="ARBA00048772"/>
    </source>
</evidence>
<dbReference type="GO" id="GO:0004585">
    <property type="term" value="F:ornithine carbamoyltransferase activity"/>
    <property type="evidence" value="ECO:0007669"/>
    <property type="project" value="UniProtKB-EC"/>
</dbReference>
<dbReference type="Gene3D" id="3.40.50.1370">
    <property type="entry name" value="Aspartate/ornithine carbamoyltransferase"/>
    <property type="match status" value="2"/>
</dbReference>
<dbReference type="EMBL" id="QNVH01000031">
    <property type="protein sequence ID" value="TDA38673.1"/>
    <property type="molecule type" value="Genomic_DNA"/>
</dbReference>
<name>A0A523BCJ8_9CREN</name>
<keyword evidence="1 3" id="KW-0808">Transferase</keyword>
<dbReference type="Pfam" id="PF00185">
    <property type="entry name" value="OTCace"/>
    <property type="match status" value="1"/>
</dbReference>
<dbReference type="Proteomes" id="UP000315399">
    <property type="component" value="Unassembled WGS sequence"/>
</dbReference>
<dbReference type="PRINTS" id="PR00101">
    <property type="entry name" value="ATCASE"/>
</dbReference>
<dbReference type="PRINTS" id="PR00100">
    <property type="entry name" value="AOTCASE"/>
</dbReference>
<dbReference type="InterPro" id="IPR006130">
    <property type="entry name" value="Asp/Orn_carbamoylTrfase"/>
</dbReference>